<protein>
    <submittedName>
        <fullName evidence="1">Uncharacterized protein</fullName>
    </submittedName>
</protein>
<dbReference type="Proteomes" id="UP000609651">
    <property type="component" value="Unassembled WGS sequence"/>
</dbReference>
<gene>
    <name evidence="1" type="ORF">LzC2_04640</name>
</gene>
<dbReference type="RefSeq" id="WP_171183324.1">
    <property type="nucleotide sequence ID" value="NZ_WTPX01000008.1"/>
</dbReference>
<comment type="caution">
    <text evidence="1">The sequence shown here is derived from an EMBL/GenBank/DDBJ whole genome shotgun (WGS) entry which is preliminary data.</text>
</comment>
<accession>A0ABX1VAT8</accession>
<name>A0ABX1VAT8_9PLAN</name>
<evidence type="ECO:0000313" key="2">
    <source>
        <dbReference type="Proteomes" id="UP000609651"/>
    </source>
</evidence>
<organism evidence="1 2">
    <name type="scientific">Alienimonas chondri</name>
    <dbReference type="NCBI Taxonomy" id="2681879"/>
    <lineage>
        <taxon>Bacteria</taxon>
        <taxon>Pseudomonadati</taxon>
        <taxon>Planctomycetota</taxon>
        <taxon>Planctomycetia</taxon>
        <taxon>Planctomycetales</taxon>
        <taxon>Planctomycetaceae</taxon>
        <taxon>Alienimonas</taxon>
    </lineage>
</organism>
<sequence>MLQHIPPPEKRTLRERVDTALKLSRELDEHLRQTLIPASRRVRELAQGKSANDRGGDVTGTLRVAVDDDSPQQQDRTVRHAVDALLEADRFAAAKRVRLHEYCRSIRLAVQGELNGEPL</sequence>
<dbReference type="EMBL" id="WTPX01000008">
    <property type="protein sequence ID" value="NNJ24407.1"/>
    <property type="molecule type" value="Genomic_DNA"/>
</dbReference>
<evidence type="ECO:0000313" key="1">
    <source>
        <dbReference type="EMBL" id="NNJ24407.1"/>
    </source>
</evidence>
<reference evidence="1 2" key="1">
    <citation type="journal article" date="2020" name="Syst. Appl. Microbiol.">
        <title>Alienimonas chondri sp. nov., a novel planctomycete isolated from the biofilm of the red alga Chondrus crispus.</title>
        <authorList>
            <person name="Vitorino I."/>
            <person name="Albuquerque L."/>
            <person name="Wiegand S."/>
            <person name="Kallscheuer N."/>
            <person name="da Costa M.S."/>
            <person name="Lobo-da-Cunha A."/>
            <person name="Jogler C."/>
            <person name="Lage O.M."/>
        </authorList>
    </citation>
    <scope>NUCLEOTIDE SEQUENCE [LARGE SCALE GENOMIC DNA]</scope>
    <source>
        <strain evidence="1 2">LzC2</strain>
    </source>
</reference>
<keyword evidence="2" id="KW-1185">Reference proteome</keyword>
<proteinExistence type="predicted"/>